<gene>
    <name evidence="1" type="ORF">BXZ70DRAFT_788830</name>
</gene>
<accession>A0A8K0UT32</accession>
<sequence>MPKSGPIETIEEAFHRPTPEEKLNSLARENAAITIQRAWRARQRAKYLGPDILWSDLSAHARIKVDRDAADRGDNSPRQRWRRAVFLLSRLEDGNEMLSQSGADYADAARKHLETQHWLELIDGKHRYGSNLKVKKLLSDKYRHWWLIITGTVNSGITRDGKKKKLQTTSFAGMVCRSSPYASSHVASTGWIKGQERNFRSKSVLASSLKARESRIFLLTSA</sequence>
<keyword evidence="2" id="KW-1185">Reference proteome</keyword>
<dbReference type="OrthoDB" id="7344096at2759"/>
<dbReference type="EMBL" id="JAEVFJ010000009">
    <property type="protein sequence ID" value="KAH8102545.1"/>
    <property type="molecule type" value="Genomic_DNA"/>
</dbReference>
<evidence type="ECO:0000313" key="1">
    <source>
        <dbReference type="EMBL" id="KAH8102545.1"/>
    </source>
</evidence>
<dbReference type="Proteomes" id="UP000813824">
    <property type="component" value="Unassembled WGS sequence"/>
</dbReference>
<proteinExistence type="predicted"/>
<dbReference type="AlphaFoldDB" id="A0A8K0UT32"/>
<comment type="caution">
    <text evidence="1">The sequence shown here is derived from an EMBL/GenBank/DDBJ whole genome shotgun (WGS) entry which is preliminary data.</text>
</comment>
<evidence type="ECO:0000313" key="2">
    <source>
        <dbReference type="Proteomes" id="UP000813824"/>
    </source>
</evidence>
<organism evidence="1 2">
    <name type="scientific">Cristinia sonorae</name>
    <dbReference type="NCBI Taxonomy" id="1940300"/>
    <lineage>
        <taxon>Eukaryota</taxon>
        <taxon>Fungi</taxon>
        <taxon>Dikarya</taxon>
        <taxon>Basidiomycota</taxon>
        <taxon>Agaricomycotina</taxon>
        <taxon>Agaricomycetes</taxon>
        <taxon>Agaricomycetidae</taxon>
        <taxon>Agaricales</taxon>
        <taxon>Pleurotineae</taxon>
        <taxon>Stephanosporaceae</taxon>
        <taxon>Cristinia</taxon>
    </lineage>
</organism>
<reference evidence="1" key="1">
    <citation type="journal article" date="2021" name="New Phytol.">
        <title>Evolutionary innovations through gain and loss of genes in the ectomycorrhizal Boletales.</title>
        <authorList>
            <person name="Wu G."/>
            <person name="Miyauchi S."/>
            <person name="Morin E."/>
            <person name="Kuo A."/>
            <person name="Drula E."/>
            <person name="Varga T."/>
            <person name="Kohler A."/>
            <person name="Feng B."/>
            <person name="Cao Y."/>
            <person name="Lipzen A."/>
            <person name="Daum C."/>
            <person name="Hundley H."/>
            <person name="Pangilinan J."/>
            <person name="Johnson J."/>
            <person name="Barry K."/>
            <person name="LaButti K."/>
            <person name="Ng V."/>
            <person name="Ahrendt S."/>
            <person name="Min B."/>
            <person name="Choi I.G."/>
            <person name="Park H."/>
            <person name="Plett J.M."/>
            <person name="Magnuson J."/>
            <person name="Spatafora J.W."/>
            <person name="Nagy L.G."/>
            <person name="Henrissat B."/>
            <person name="Grigoriev I.V."/>
            <person name="Yang Z.L."/>
            <person name="Xu J."/>
            <person name="Martin F.M."/>
        </authorList>
    </citation>
    <scope>NUCLEOTIDE SEQUENCE</scope>
    <source>
        <strain evidence="1">KKN 215</strain>
    </source>
</reference>
<name>A0A8K0UT32_9AGAR</name>
<protein>
    <submittedName>
        <fullName evidence="1">Uncharacterized protein</fullName>
    </submittedName>
</protein>